<dbReference type="Gene3D" id="1.10.10.10">
    <property type="entry name" value="Winged helix-like DNA-binding domain superfamily/Winged helix DNA-binding domain"/>
    <property type="match status" value="1"/>
</dbReference>
<accession>A0AAD3CN81</accession>
<dbReference type="InterPro" id="IPR017884">
    <property type="entry name" value="SANT_dom"/>
</dbReference>
<dbReference type="Proteomes" id="UP001054902">
    <property type="component" value="Unassembled WGS sequence"/>
</dbReference>
<dbReference type="InterPro" id="IPR009057">
    <property type="entry name" value="Homeodomain-like_sf"/>
</dbReference>
<dbReference type="InterPro" id="IPR036390">
    <property type="entry name" value="WH_DNA-bd_sf"/>
</dbReference>
<dbReference type="InterPro" id="IPR036388">
    <property type="entry name" value="WH-like_DNA-bd_sf"/>
</dbReference>
<gene>
    <name evidence="2" type="ORF">CTEN210_05534</name>
</gene>
<reference evidence="2 3" key="1">
    <citation type="journal article" date="2021" name="Sci. Rep.">
        <title>The genome of the diatom Chaetoceros tenuissimus carries an ancient integrated fragment of an extant virus.</title>
        <authorList>
            <person name="Hongo Y."/>
            <person name="Kimura K."/>
            <person name="Takaki Y."/>
            <person name="Yoshida Y."/>
            <person name="Baba S."/>
            <person name="Kobayashi G."/>
            <person name="Nagasaki K."/>
            <person name="Hano T."/>
            <person name="Tomaru Y."/>
        </authorList>
    </citation>
    <scope>NUCLEOTIDE SEQUENCE [LARGE SCALE GENOMIC DNA]</scope>
    <source>
        <strain evidence="2 3">NIES-3715</strain>
    </source>
</reference>
<evidence type="ECO:0000259" key="1">
    <source>
        <dbReference type="PROSITE" id="PS51293"/>
    </source>
</evidence>
<dbReference type="SUPFAM" id="SSF46785">
    <property type="entry name" value="Winged helix' DNA-binding domain"/>
    <property type="match status" value="1"/>
</dbReference>
<dbReference type="EMBL" id="BLLK01000032">
    <property type="protein sequence ID" value="GFH49058.1"/>
    <property type="molecule type" value="Genomic_DNA"/>
</dbReference>
<dbReference type="SMART" id="SM00717">
    <property type="entry name" value="SANT"/>
    <property type="match status" value="1"/>
</dbReference>
<dbReference type="PROSITE" id="PS51293">
    <property type="entry name" value="SANT"/>
    <property type="match status" value="1"/>
</dbReference>
<dbReference type="SUPFAM" id="SSF46689">
    <property type="entry name" value="Homeodomain-like"/>
    <property type="match status" value="1"/>
</dbReference>
<dbReference type="CDD" id="cd00167">
    <property type="entry name" value="SANT"/>
    <property type="match status" value="1"/>
</dbReference>
<protein>
    <recommendedName>
        <fullName evidence="1">SANT domain-containing protein</fullName>
    </recommendedName>
</protein>
<dbReference type="Gene3D" id="1.10.10.60">
    <property type="entry name" value="Homeodomain-like"/>
    <property type="match status" value="1"/>
</dbReference>
<evidence type="ECO:0000313" key="3">
    <source>
        <dbReference type="Proteomes" id="UP001054902"/>
    </source>
</evidence>
<name>A0AAD3CN81_9STRA</name>
<comment type="caution">
    <text evidence="2">The sequence shown here is derived from an EMBL/GenBank/DDBJ whole genome shotgun (WGS) entry which is preliminary data.</text>
</comment>
<sequence length="163" mass="19060">MNARRDQKIETCTSESGCAASVDKESSSSTEKKLSIGNFANNIRRASATAAIIESEGLWTDKEHCRFLDGLYTYGKDWEQIAALVKSRNAKEVWRHFDSFHIQEPFLFTLRRMLEDKSLDHIIAWLPGGRTFHIYNYLECTRIALLLYFRGFFCDFDRFRREL</sequence>
<proteinExistence type="predicted"/>
<organism evidence="2 3">
    <name type="scientific">Chaetoceros tenuissimus</name>
    <dbReference type="NCBI Taxonomy" id="426638"/>
    <lineage>
        <taxon>Eukaryota</taxon>
        <taxon>Sar</taxon>
        <taxon>Stramenopiles</taxon>
        <taxon>Ochrophyta</taxon>
        <taxon>Bacillariophyta</taxon>
        <taxon>Coscinodiscophyceae</taxon>
        <taxon>Chaetocerotophycidae</taxon>
        <taxon>Chaetocerotales</taxon>
        <taxon>Chaetocerotaceae</taxon>
        <taxon>Chaetoceros</taxon>
    </lineage>
</organism>
<dbReference type="Pfam" id="PF00249">
    <property type="entry name" value="Myb_DNA-binding"/>
    <property type="match status" value="1"/>
</dbReference>
<keyword evidence="3" id="KW-1185">Reference proteome</keyword>
<feature type="domain" description="SANT" evidence="1">
    <location>
        <begin position="54"/>
        <end position="105"/>
    </location>
</feature>
<dbReference type="InterPro" id="IPR001005">
    <property type="entry name" value="SANT/Myb"/>
</dbReference>
<dbReference type="AlphaFoldDB" id="A0AAD3CN81"/>
<evidence type="ECO:0000313" key="2">
    <source>
        <dbReference type="EMBL" id="GFH49058.1"/>
    </source>
</evidence>